<name>A0AAD6SI37_9AGAR</name>
<gene>
    <name evidence="2" type="ORF">C8F04DRAFT_1294493</name>
</gene>
<dbReference type="AlphaFoldDB" id="A0AAD6SI37"/>
<accession>A0AAD6SI37</accession>
<feature type="region of interest" description="Disordered" evidence="1">
    <location>
        <begin position="143"/>
        <end position="194"/>
    </location>
</feature>
<feature type="compositionally biased region" description="Polar residues" evidence="1">
    <location>
        <begin position="1"/>
        <end position="16"/>
    </location>
</feature>
<evidence type="ECO:0000313" key="2">
    <source>
        <dbReference type="EMBL" id="KAJ7027378.1"/>
    </source>
</evidence>
<dbReference type="EMBL" id="JARJCM010000125">
    <property type="protein sequence ID" value="KAJ7027378.1"/>
    <property type="molecule type" value="Genomic_DNA"/>
</dbReference>
<proteinExistence type="predicted"/>
<keyword evidence="3" id="KW-1185">Reference proteome</keyword>
<reference evidence="2" key="1">
    <citation type="submission" date="2023-03" db="EMBL/GenBank/DDBJ databases">
        <title>Massive genome expansion in bonnet fungi (Mycena s.s.) driven by repeated elements and novel gene families across ecological guilds.</title>
        <authorList>
            <consortium name="Lawrence Berkeley National Laboratory"/>
            <person name="Harder C.B."/>
            <person name="Miyauchi S."/>
            <person name="Viragh M."/>
            <person name="Kuo A."/>
            <person name="Thoen E."/>
            <person name="Andreopoulos B."/>
            <person name="Lu D."/>
            <person name="Skrede I."/>
            <person name="Drula E."/>
            <person name="Henrissat B."/>
            <person name="Morin E."/>
            <person name="Kohler A."/>
            <person name="Barry K."/>
            <person name="LaButti K."/>
            <person name="Morin E."/>
            <person name="Salamov A."/>
            <person name="Lipzen A."/>
            <person name="Mereny Z."/>
            <person name="Hegedus B."/>
            <person name="Baldrian P."/>
            <person name="Stursova M."/>
            <person name="Weitz H."/>
            <person name="Taylor A."/>
            <person name="Grigoriev I.V."/>
            <person name="Nagy L.G."/>
            <person name="Martin F."/>
            <person name="Kauserud H."/>
        </authorList>
    </citation>
    <scope>NUCLEOTIDE SEQUENCE</scope>
    <source>
        <strain evidence="2">CBHHK200</strain>
    </source>
</reference>
<feature type="region of interest" description="Disordered" evidence="1">
    <location>
        <begin position="200"/>
        <end position="219"/>
    </location>
</feature>
<organism evidence="2 3">
    <name type="scientific">Mycena alexandri</name>
    <dbReference type="NCBI Taxonomy" id="1745969"/>
    <lineage>
        <taxon>Eukaryota</taxon>
        <taxon>Fungi</taxon>
        <taxon>Dikarya</taxon>
        <taxon>Basidiomycota</taxon>
        <taxon>Agaricomycotina</taxon>
        <taxon>Agaricomycetes</taxon>
        <taxon>Agaricomycetidae</taxon>
        <taxon>Agaricales</taxon>
        <taxon>Marasmiineae</taxon>
        <taxon>Mycenaceae</taxon>
        <taxon>Mycena</taxon>
    </lineage>
</organism>
<protein>
    <submittedName>
        <fullName evidence="2">Uncharacterized protein</fullName>
    </submittedName>
</protein>
<sequence length="219" mass="23635">MSQDMVGSPWHNSSRTDPVEAPQTHGPASSSQRMTRAIQRDQRGEQAITCGATKPSRREIASPYPLRSPPPYVVPMLPLPLHDSRSSVGHTAGAITGCGTEIHPTVSRRQRKFPTTNDEATPTLAAATVTHPRFDLASWLSESYERHPAPSPTPSELQDITRQMDSESSERDDEQAAAAARLHGGVGSTPENSAVGSAAMAIPNTLDRNNSGVRVHFDR</sequence>
<evidence type="ECO:0000256" key="1">
    <source>
        <dbReference type="SAM" id="MobiDB-lite"/>
    </source>
</evidence>
<feature type="region of interest" description="Disordered" evidence="1">
    <location>
        <begin position="1"/>
        <end position="71"/>
    </location>
</feature>
<comment type="caution">
    <text evidence="2">The sequence shown here is derived from an EMBL/GenBank/DDBJ whole genome shotgun (WGS) entry which is preliminary data.</text>
</comment>
<evidence type="ECO:0000313" key="3">
    <source>
        <dbReference type="Proteomes" id="UP001218188"/>
    </source>
</evidence>
<dbReference type="Proteomes" id="UP001218188">
    <property type="component" value="Unassembled WGS sequence"/>
</dbReference>